<comment type="caution">
    <text evidence="1">The sequence shown here is derived from an EMBL/GenBank/DDBJ whole genome shotgun (WGS) entry which is preliminary data.</text>
</comment>
<proteinExistence type="predicted"/>
<dbReference type="Proteomes" id="UP001055811">
    <property type="component" value="Linkage Group LG01"/>
</dbReference>
<reference evidence="1 2" key="2">
    <citation type="journal article" date="2022" name="Mol. Ecol. Resour.">
        <title>The genomes of chicory, endive, great burdock and yacon provide insights into Asteraceae paleo-polyploidization history and plant inulin production.</title>
        <authorList>
            <person name="Fan W."/>
            <person name="Wang S."/>
            <person name="Wang H."/>
            <person name="Wang A."/>
            <person name="Jiang F."/>
            <person name="Liu H."/>
            <person name="Zhao H."/>
            <person name="Xu D."/>
            <person name="Zhang Y."/>
        </authorList>
    </citation>
    <scope>NUCLEOTIDE SEQUENCE [LARGE SCALE GENOMIC DNA]</scope>
    <source>
        <strain evidence="2">cv. Punajuju</strain>
        <tissue evidence="1">Leaves</tissue>
    </source>
</reference>
<gene>
    <name evidence="1" type="ORF">L2E82_01521</name>
</gene>
<protein>
    <submittedName>
        <fullName evidence="1">Uncharacterized protein</fullName>
    </submittedName>
</protein>
<sequence>MAMHDQTNAGGNDNLDEKLFTELIEYASVQPSQFSLFTRRIPRIPQKLGETGYYDKYFVPKAVSIGPYHHGQLKLESVQRLKPFFTKELLSKHNVSVRSLYKKLGEPNMVKELKEFYEEPDTRLLSDHDFTTIMALDGCFILYYILFIYREKPENCRELRHHEIVLVHEDLFLVENQIPFKVLTVIRELIKLDRHDKFESFFADDILALERDLIPSDEYDHLFHLVYCNLTPTREVIKKRNPVLRKGTHRHIKTVETSSRRTFHSVNDLINRGIHIRRSSSMQLDNVEFVERCWWFSADLKLPPITVDRLLNLLAYELCSRDEHDAWVISYVCLLNSLIHQREDVRALRDAGVLDNPQLGNESDKEVADIFTEIGMYLVPNNSAYSKVKKQVQSDYDEWNSTYLTELVHDYLKSPWSLLALLVGVIVLFLSGVQTYFTVWSPKSECDDLCKFLKMNHHL</sequence>
<dbReference type="EMBL" id="CM042009">
    <property type="protein sequence ID" value="KAI3788747.1"/>
    <property type="molecule type" value="Genomic_DNA"/>
</dbReference>
<keyword evidence="2" id="KW-1185">Reference proteome</keyword>
<accession>A0ACB9GZI7</accession>
<evidence type="ECO:0000313" key="1">
    <source>
        <dbReference type="EMBL" id="KAI3788747.1"/>
    </source>
</evidence>
<evidence type="ECO:0000313" key="2">
    <source>
        <dbReference type="Proteomes" id="UP001055811"/>
    </source>
</evidence>
<reference evidence="2" key="1">
    <citation type="journal article" date="2022" name="Mol. Ecol. Resour.">
        <title>The genomes of chicory, endive, great burdock and yacon provide insights into Asteraceae palaeo-polyploidization history and plant inulin production.</title>
        <authorList>
            <person name="Fan W."/>
            <person name="Wang S."/>
            <person name="Wang H."/>
            <person name="Wang A."/>
            <person name="Jiang F."/>
            <person name="Liu H."/>
            <person name="Zhao H."/>
            <person name="Xu D."/>
            <person name="Zhang Y."/>
        </authorList>
    </citation>
    <scope>NUCLEOTIDE SEQUENCE [LARGE SCALE GENOMIC DNA]</scope>
    <source>
        <strain evidence="2">cv. Punajuju</strain>
    </source>
</reference>
<name>A0ACB9GZI7_CICIN</name>
<organism evidence="1 2">
    <name type="scientific">Cichorium intybus</name>
    <name type="common">Chicory</name>
    <dbReference type="NCBI Taxonomy" id="13427"/>
    <lineage>
        <taxon>Eukaryota</taxon>
        <taxon>Viridiplantae</taxon>
        <taxon>Streptophyta</taxon>
        <taxon>Embryophyta</taxon>
        <taxon>Tracheophyta</taxon>
        <taxon>Spermatophyta</taxon>
        <taxon>Magnoliopsida</taxon>
        <taxon>eudicotyledons</taxon>
        <taxon>Gunneridae</taxon>
        <taxon>Pentapetalae</taxon>
        <taxon>asterids</taxon>
        <taxon>campanulids</taxon>
        <taxon>Asterales</taxon>
        <taxon>Asteraceae</taxon>
        <taxon>Cichorioideae</taxon>
        <taxon>Cichorieae</taxon>
        <taxon>Cichoriinae</taxon>
        <taxon>Cichorium</taxon>
    </lineage>
</organism>